<dbReference type="EMBL" id="JABCJD010000009">
    <property type="protein sequence ID" value="NVO29012.1"/>
    <property type="molecule type" value="Genomic_DNA"/>
</dbReference>
<evidence type="ECO:0000256" key="2">
    <source>
        <dbReference type="ARBA" id="ARBA00007400"/>
    </source>
</evidence>
<proteinExistence type="inferred from homology"/>
<dbReference type="Proteomes" id="UP000523601">
    <property type="component" value="Unassembled WGS sequence"/>
</dbReference>
<organism evidence="9 10">
    <name type="scientific">Donghicola mangrovi</name>
    <dbReference type="NCBI Taxonomy" id="2729614"/>
    <lineage>
        <taxon>Bacteria</taxon>
        <taxon>Pseudomonadati</taxon>
        <taxon>Pseudomonadota</taxon>
        <taxon>Alphaproteobacteria</taxon>
        <taxon>Rhodobacterales</taxon>
        <taxon>Roseobacteraceae</taxon>
        <taxon>Donghicola</taxon>
    </lineage>
</organism>
<gene>
    <name evidence="9" type="ORF">HJ526_16390</name>
</gene>
<evidence type="ECO:0000256" key="4">
    <source>
        <dbReference type="ARBA" id="ARBA00022692"/>
    </source>
</evidence>
<feature type="transmembrane region" description="Helical" evidence="7">
    <location>
        <begin position="150"/>
        <end position="167"/>
    </location>
</feature>
<keyword evidence="10" id="KW-1185">Reference proteome</keyword>
<keyword evidence="5 7" id="KW-1133">Transmembrane helix</keyword>
<feature type="transmembrane region" description="Helical" evidence="7">
    <location>
        <begin position="207"/>
        <end position="223"/>
    </location>
</feature>
<evidence type="ECO:0000256" key="6">
    <source>
        <dbReference type="ARBA" id="ARBA00023136"/>
    </source>
</evidence>
<evidence type="ECO:0000256" key="5">
    <source>
        <dbReference type="ARBA" id="ARBA00022989"/>
    </source>
</evidence>
<feature type="transmembrane region" description="Helical" evidence="7">
    <location>
        <begin position="262"/>
        <end position="281"/>
    </location>
</feature>
<accession>A0ABX2PJX1</accession>
<feature type="transmembrane region" description="Helical" evidence="7">
    <location>
        <begin position="75"/>
        <end position="95"/>
    </location>
</feature>
<evidence type="ECO:0000313" key="9">
    <source>
        <dbReference type="EMBL" id="NVO29012.1"/>
    </source>
</evidence>
<feature type="transmembrane region" description="Helical" evidence="7">
    <location>
        <begin position="115"/>
        <end position="138"/>
    </location>
</feature>
<feature type="transmembrane region" description="Helical" evidence="7">
    <location>
        <begin position="235"/>
        <end position="253"/>
    </location>
</feature>
<reference evidence="9 10" key="1">
    <citation type="submission" date="2020-04" db="EMBL/GenBank/DDBJ databases">
        <title>Donghicola sp., a member of the Rhodobacteraceae family isolated from mangrove forest in Thailand.</title>
        <authorList>
            <person name="Charoenyingcharoen P."/>
            <person name="Yukphan P."/>
        </authorList>
    </citation>
    <scope>NUCLEOTIDE SEQUENCE [LARGE SCALE GENOMIC DNA]</scope>
    <source>
        <strain evidence="9 10">C2-DW-16</strain>
    </source>
</reference>
<sequence length="331" mass="37605">MNYINNFRAYAILTIILVHVSGIIRDNVGSIYIILESIVKNGTFQFVIIAGFLFSASSSDFKYAPYLRNKFNSVVLPYVFISIPAILLDVLKIKTHHAWVDMDWLYSLPIWQEVLYFYVTGSHLGPLWFVPMIVIFYLASPFFNAIKNRLDFLLVAFVIAGILGAFLGRPSFDQNSLQAFVYFMPAFLLGQIFYLKKELFTRQGRWCFLITLAGWPGLIATQYGQGIDGLPGADLLFLVIFNTGAMGIVYRYLNGWNRWVDLFARISFYLFFAHGYLVGALREIYGRALDHGMSPWVFVIFGFSVTVLGCLAGYVIVKMALGHRSRIFIGA</sequence>
<evidence type="ECO:0000256" key="7">
    <source>
        <dbReference type="SAM" id="Phobius"/>
    </source>
</evidence>
<keyword evidence="3" id="KW-1003">Cell membrane</keyword>
<feature type="transmembrane region" description="Helical" evidence="7">
    <location>
        <begin position="179"/>
        <end position="195"/>
    </location>
</feature>
<feature type="domain" description="Acyltransferase 3" evidence="8">
    <location>
        <begin position="2"/>
        <end position="314"/>
    </location>
</feature>
<dbReference type="PANTHER" id="PTHR40074">
    <property type="entry name" value="O-ACETYLTRANSFERASE WECH"/>
    <property type="match status" value="1"/>
</dbReference>
<dbReference type="InterPro" id="IPR002656">
    <property type="entry name" value="Acyl_transf_3_dom"/>
</dbReference>
<keyword evidence="9" id="KW-0012">Acyltransferase</keyword>
<comment type="subcellular location">
    <subcellularLocation>
        <location evidence="1">Cell membrane</location>
        <topology evidence="1">Multi-pass membrane protein</topology>
    </subcellularLocation>
</comment>
<feature type="transmembrane region" description="Helical" evidence="7">
    <location>
        <begin position="7"/>
        <end position="24"/>
    </location>
</feature>
<evidence type="ECO:0000256" key="3">
    <source>
        <dbReference type="ARBA" id="ARBA00022475"/>
    </source>
</evidence>
<keyword evidence="9" id="KW-0808">Transferase</keyword>
<keyword evidence="6 7" id="KW-0472">Membrane</keyword>
<comment type="caution">
    <text evidence="9">The sequence shown here is derived from an EMBL/GenBank/DDBJ whole genome shotgun (WGS) entry which is preliminary data.</text>
</comment>
<feature type="transmembrane region" description="Helical" evidence="7">
    <location>
        <begin position="293"/>
        <end position="317"/>
    </location>
</feature>
<feature type="transmembrane region" description="Helical" evidence="7">
    <location>
        <begin position="30"/>
        <end position="54"/>
    </location>
</feature>
<dbReference type="PANTHER" id="PTHR40074:SF2">
    <property type="entry name" value="O-ACETYLTRANSFERASE WECH"/>
    <property type="match status" value="1"/>
</dbReference>
<dbReference type="RefSeq" id="WP_176855691.1">
    <property type="nucleotide sequence ID" value="NZ_JABCJD010000009.1"/>
</dbReference>
<evidence type="ECO:0000256" key="1">
    <source>
        <dbReference type="ARBA" id="ARBA00004651"/>
    </source>
</evidence>
<dbReference type="GO" id="GO:0016746">
    <property type="term" value="F:acyltransferase activity"/>
    <property type="evidence" value="ECO:0007669"/>
    <property type="project" value="UniProtKB-KW"/>
</dbReference>
<name>A0ABX2PJX1_9RHOB</name>
<evidence type="ECO:0000259" key="8">
    <source>
        <dbReference type="Pfam" id="PF01757"/>
    </source>
</evidence>
<dbReference type="Pfam" id="PF01757">
    <property type="entry name" value="Acyl_transf_3"/>
    <property type="match status" value="1"/>
</dbReference>
<keyword evidence="4 7" id="KW-0812">Transmembrane</keyword>
<evidence type="ECO:0000313" key="10">
    <source>
        <dbReference type="Proteomes" id="UP000523601"/>
    </source>
</evidence>
<comment type="similarity">
    <text evidence="2">Belongs to the acyltransferase 3 family.</text>
</comment>
<protein>
    <submittedName>
        <fullName evidence="9">Acyltransferase</fullName>
    </submittedName>
</protein>